<dbReference type="EMBL" id="MSCT01000016">
    <property type="protein sequence ID" value="OLF53160.1"/>
    <property type="molecule type" value="Genomic_DNA"/>
</dbReference>
<accession>A0A1Q8EMZ0</accession>
<comment type="caution">
    <text evidence="1">The sequence shown here is derived from an EMBL/GenBank/DDBJ whole genome shotgun (WGS) entry which is preliminary data.</text>
</comment>
<name>A0A1Q8EMZ0_9PSED</name>
<dbReference type="AlphaFoldDB" id="A0A1Q8EMZ0"/>
<dbReference type="Proteomes" id="UP000185578">
    <property type="component" value="Unassembled WGS sequence"/>
</dbReference>
<evidence type="ECO:0000313" key="1">
    <source>
        <dbReference type="EMBL" id="OLF53160.1"/>
    </source>
</evidence>
<protein>
    <submittedName>
        <fullName evidence="1">Uncharacterized protein</fullName>
    </submittedName>
</protein>
<proteinExistence type="predicted"/>
<sequence length="116" mass="12541">MYSSRIFLTIAASQPSLRRTAFNRVILHREQARSYTKQTAYAPVGASLLAMAAPPNARHTASSFIASKLRSYNKQTAYVPVGASLLAMAAPPNVWHTASSFIASTLRSSVQAICAR</sequence>
<reference evidence="1 2" key="1">
    <citation type="submission" date="2016-12" db="EMBL/GenBank/DDBJ databases">
        <authorList>
            <person name="Song W.-J."/>
            <person name="Kurnit D.M."/>
        </authorList>
    </citation>
    <scope>NUCLEOTIDE SEQUENCE [LARGE SCALE GENOMIC DNA]</scope>
    <source>
        <strain evidence="1 2">PCL1601</strain>
    </source>
</reference>
<organism evidence="1 2">
    <name type="scientific">Pseudomonas chlororaphis</name>
    <dbReference type="NCBI Taxonomy" id="587753"/>
    <lineage>
        <taxon>Bacteria</taxon>
        <taxon>Pseudomonadati</taxon>
        <taxon>Pseudomonadota</taxon>
        <taxon>Gammaproteobacteria</taxon>
        <taxon>Pseudomonadales</taxon>
        <taxon>Pseudomonadaceae</taxon>
        <taxon>Pseudomonas</taxon>
    </lineage>
</organism>
<evidence type="ECO:0000313" key="2">
    <source>
        <dbReference type="Proteomes" id="UP000185578"/>
    </source>
</evidence>
<gene>
    <name evidence="1" type="ORF">BTN82_17985</name>
</gene>